<evidence type="ECO:0000256" key="2">
    <source>
        <dbReference type="ARBA" id="ARBA00022771"/>
    </source>
</evidence>
<dbReference type="Gene3D" id="3.40.50.150">
    <property type="entry name" value="Vaccinia Virus protein VP39"/>
    <property type="match status" value="1"/>
</dbReference>
<dbReference type="InterPro" id="IPR036397">
    <property type="entry name" value="RNaseH_sf"/>
</dbReference>
<evidence type="ECO:0000259" key="6">
    <source>
        <dbReference type="PROSITE" id="PS50016"/>
    </source>
</evidence>
<dbReference type="InterPro" id="IPR001965">
    <property type="entry name" value="Znf_PHD"/>
</dbReference>
<dbReference type="SMART" id="SM00249">
    <property type="entry name" value="PHD"/>
    <property type="match status" value="1"/>
</dbReference>
<dbReference type="InterPro" id="IPR050951">
    <property type="entry name" value="Retrovirus_Pol_polyprotein"/>
</dbReference>
<evidence type="ECO:0000256" key="3">
    <source>
        <dbReference type="ARBA" id="ARBA00022833"/>
    </source>
</evidence>
<sequence>MHLRWQVSLQEFDYDVEHRSGAAHQNADALSRYPRETDLDPTGASMDPVDRTLPFSGATTFACLCARYPSPSIVEQPDGSLALATLQMAQRAAHRLDDPCTAADLATANLGEAWSYHTDLEDHEEGRSRRLWAAVAQWVREAFQPESPAPAAELPHLNATKHAGRFCSINTSTIPRGAMQDACAKGLLLVELCGGICAGLEALLKTGAKVNRYVYCDKDPVSRSTAAYRLQQLHLRFPELLPEHAYTNAFRTISQDIKAVTPRELQTIAQAGMPIMVMTGTECQDLSAAGSLQGLQGRHSAILYDVVNLIGTLQEAAPTKLMYMIECLAAQHNFASREVRETMHPLIDPARTVGDILDAGRRERPAGNGLSCGQFKCNHPGEPMRAWPTIMSFPNSYRFRDGNQGEVLDVATDTWTAPTVNERERAMGFETDTTAAPGMSQAQRMAMIGRAFDVRAVSRLLAVTNLVNTSQTESGQHPSTDSATHASYALTHAESMDPQDHSAYDADGAHDTCWKATDHLRDSLQTLLSRSTSRAQEIARHYGRNHDDPLVQLAVTQPPVEPPWRHPRDRSGLGYESTPQAATCGTAAPAEPHHCSSSEPAGGGGLQNFVHKQPREPPPEEGYAANPHANANARSLVAAISSQDASEPTTDTDMLTVLAGGHLEDPDVHAAAATRGRHYLIENDVLSRLLPNGQKRPVPEVAARADITKHMHERNGHFGQRRTRAMVQDAFYWPQMRKTCDDADNMIDHRTTAPGHPQTNGLSERIVQVTKAALTKACEQAGSLDRWCDYLPWIMLGYNASPHESTNMSPYELVYAQRPTLPPSIKQRISTPLDTAQNPEALAAEYWMRAEFVKRAAVMAGSNLQIAQHRQTERYAQVRSGKYQPKQLNFKVHDFVFLKRTTSHGLQLRARPVILQITNIDPNGQVTLRGRCGTTCKQHCTDIAVCHYPDIDPTITYNLDDNEDARCQVCHSVARPASMLLCDDCNQGYHLACLQPKLTRVPKEEFWYCPRCLGQLPDDDLTPEYLTAYEERGKQLDGRRALKVIEGSPYEGTVEWLGAAERPYAFRLMYDDGDRETFTLAERQQLLLPEGASEVQKREAAARQANAQQEHLTMCATWSHHTNDSATVAQVNNATPEHWNLATYEGVRTATSTLMPGPWTPQHITKLAHYVSQQQSALEEYVQAGCPGADTMPQHPFTSTISAKLSAQQWGTQIVATTPNETRQLPAEVRRFTANVVVTSPIFKLLDIAIPLAAESRELACFHTPLHYVFDAHPSRRAFLRKLSKQGRLHILLCRDKGPLGRRNVWVIISDSPLTLQRRIKATEDSCTMTFAATHD</sequence>
<gene>
    <name evidence="8" type="ORF">CYMTET_5669</name>
</gene>
<dbReference type="GO" id="GO:0003676">
    <property type="term" value="F:nucleic acid binding"/>
    <property type="evidence" value="ECO:0007669"/>
    <property type="project" value="InterPro"/>
</dbReference>
<dbReference type="InterPro" id="IPR001584">
    <property type="entry name" value="Integrase_cat-core"/>
</dbReference>
<evidence type="ECO:0000256" key="4">
    <source>
        <dbReference type="PROSITE-ProRule" id="PRU00146"/>
    </source>
</evidence>
<dbReference type="PANTHER" id="PTHR37984">
    <property type="entry name" value="PROTEIN CBG26694"/>
    <property type="match status" value="1"/>
</dbReference>
<dbReference type="PROSITE" id="PS50994">
    <property type="entry name" value="INTEGRASE"/>
    <property type="match status" value="1"/>
</dbReference>
<protein>
    <recommendedName>
        <fullName evidence="10">PHD-type domain-containing protein</fullName>
    </recommendedName>
</protein>
<dbReference type="PROSITE" id="PS01359">
    <property type="entry name" value="ZF_PHD_1"/>
    <property type="match status" value="1"/>
</dbReference>
<dbReference type="Gene3D" id="3.30.420.10">
    <property type="entry name" value="Ribonuclease H-like superfamily/Ribonuclease H"/>
    <property type="match status" value="1"/>
</dbReference>
<dbReference type="InterPro" id="IPR041588">
    <property type="entry name" value="Integrase_H2C2"/>
</dbReference>
<accession>A0AAE0LIM5</accession>
<keyword evidence="3" id="KW-0862">Zinc</keyword>
<dbReference type="InterPro" id="IPR011011">
    <property type="entry name" value="Znf_FYVE_PHD"/>
</dbReference>
<name>A0AAE0LIM5_9CHLO</name>
<proteinExistence type="predicted"/>
<evidence type="ECO:0000256" key="1">
    <source>
        <dbReference type="ARBA" id="ARBA00022723"/>
    </source>
</evidence>
<dbReference type="GO" id="GO:0015074">
    <property type="term" value="P:DNA integration"/>
    <property type="evidence" value="ECO:0007669"/>
    <property type="project" value="InterPro"/>
</dbReference>
<dbReference type="SUPFAM" id="SSF57903">
    <property type="entry name" value="FYVE/PHD zinc finger"/>
    <property type="match status" value="1"/>
</dbReference>
<dbReference type="InterPro" id="IPR019786">
    <property type="entry name" value="Zinc_finger_PHD-type_CS"/>
</dbReference>
<dbReference type="Pfam" id="PF00628">
    <property type="entry name" value="PHD"/>
    <property type="match status" value="1"/>
</dbReference>
<reference evidence="8 9" key="1">
    <citation type="journal article" date="2015" name="Genome Biol. Evol.">
        <title>Comparative Genomics of a Bacterivorous Green Alga Reveals Evolutionary Causalities and Consequences of Phago-Mixotrophic Mode of Nutrition.</title>
        <authorList>
            <person name="Burns J.A."/>
            <person name="Paasch A."/>
            <person name="Narechania A."/>
            <person name="Kim E."/>
        </authorList>
    </citation>
    <scope>NUCLEOTIDE SEQUENCE [LARGE SCALE GENOMIC DNA]</scope>
    <source>
        <strain evidence="8 9">PLY_AMNH</strain>
    </source>
</reference>
<dbReference type="GO" id="GO:0008270">
    <property type="term" value="F:zinc ion binding"/>
    <property type="evidence" value="ECO:0007669"/>
    <property type="project" value="UniProtKB-KW"/>
</dbReference>
<comment type="caution">
    <text evidence="8">The sequence shown here is derived from an EMBL/GenBank/DDBJ whole genome shotgun (WGS) entry which is preliminary data.</text>
</comment>
<organism evidence="8 9">
    <name type="scientific">Cymbomonas tetramitiformis</name>
    <dbReference type="NCBI Taxonomy" id="36881"/>
    <lineage>
        <taxon>Eukaryota</taxon>
        <taxon>Viridiplantae</taxon>
        <taxon>Chlorophyta</taxon>
        <taxon>Pyramimonadophyceae</taxon>
        <taxon>Pyramimonadales</taxon>
        <taxon>Pyramimonadaceae</taxon>
        <taxon>Cymbomonas</taxon>
    </lineage>
</organism>
<evidence type="ECO:0000256" key="5">
    <source>
        <dbReference type="SAM" id="MobiDB-lite"/>
    </source>
</evidence>
<keyword evidence="2 4" id="KW-0863">Zinc-finger</keyword>
<dbReference type="PROSITE" id="PS50016">
    <property type="entry name" value="ZF_PHD_2"/>
    <property type="match status" value="1"/>
</dbReference>
<dbReference type="InterPro" id="IPR012337">
    <property type="entry name" value="RNaseH-like_sf"/>
</dbReference>
<dbReference type="InterPro" id="IPR019787">
    <property type="entry name" value="Znf_PHD-finger"/>
</dbReference>
<evidence type="ECO:0000313" key="8">
    <source>
        <dbReference type="EMBL" id="KAK3286786.1"/>
    </source>
</evidence>
<dbReference type="PANTHER" id="PTHR37984:SF5">
    <property type="entry name" value="PROTEIN NYNRIN-LIKE"/>
    <property type="match status" value="1"/>
</dbReference>
<feature type="region of interest" description="Disordered" evidence="5">
    <location>
        <begin position="558"/>
        <end position="627"/>
    </location>
</feature>
<evidence type="ECO:0000259" key="7">
    <source>
        <dbReference type="PROSITE" id="PS50994"/>
    </source>
</evidence>
<evidence type="ECO:0008006" key="10">
    <source>
        <dbReference type="Google" id="ProtNLM"/>
    </source>
</evidence>
<feature type="domain" description="PHD-type" evidence="6">
    <location>
        <begin position="964"/>
        <end position="1015"/>
    </location>
</feature>
<dbReference type="CDD" id="cd15543">
    <property type="entry name" value="PHD_RSF1"/>
    <property type="match status" value="1"/>
</dbReference>
<keyword evidence="9" id="KW-1185">Reference proteome</keyword>
<dbReference type="Pfam" id="PF17921">
    <property type="entry name" value="Integrase_H2C2"/>
    <property type="match status" value="1"/>
</dbReference>
<feature type="domain" description="Integrase catalytic" evidence="7">
    <location>
        <begin position="644"/>
        <end position="818"/>
    </location>
</feature>
<keyword evidence="1" id="KW-0479">Metal-binding</keyword>
<dbReference type="Proteomes" id="UP001190700">
    <property type="component" value="Unassembled WGS sequence"/>
</dbReference>
<dbReference type="InterPro" id="IPR029063">
    <property type="entry name" value="SAM-dependent_MTases_sf"/>
</dbReference>
<dbReference type="SUPFAM" id="SSF53335">
    <property type="entry name" value="S-adenosyl-L-methionine-dependent methyltransferases"/>
    <property type="match status" value="1"/>
</dbReference>
<feature type="region of interest" description="Disordered" evidence="5">
    <location>
        <begin position="20"/>
        <end position="48"/>
    </location>
</feature>
<dbReference type="EMBL" id="LGRX02001127">
    <property type="protein sequence ID" value="KAK3286786.1"/>
    <property type="molecule type" value="Genomic_DNA"/>
</dbReference>
<dbReference type="Gene3D" id="2.30.30.1150">
    <property type="match status" value="1"/>
</dbReference>
<dbReference type="SUPFAM" id="SSF53098">
    <property type="entry name" value="Ribonuclease H-like"/>
    <property type="match status" value="1"/>
</dbReference>
<evidence type="ECO:0000313" key="9">
    <source>
        <dbReference type="Proteomes" id="UP001190700"/>
    </source>
</evidence>